<sequence>MTGTPRATNAKPLIERAALEVFVSHGVDGATTKLIAAQAGVSEGAMYRHFRSKDELAISLFMGVHRRLSTLIEEASAQAVGIRAKAAAIARAYCEVADEDWLLFSYHLTQVHRFVPLYQEDGRDPVTTVEKIIKQAMIAAELPPADPRVLAAMCIGVISQTAQNKAYGRIGDDPLSAHCPLFTAAIQAVLFAR</sequence>
<evidence type="ECO:0000256" key="4">
    <source>
        <dbReference type="PROSITE-ProRule" id="PRU00335"/>
    </source>
</evidence>
<reference evidence="6 7" key="1">
    <citation type="submission" date="2023-07" db="EMBL/GenBank/DDBJ databases">
        <title>Genomic Encyclopedia of Type Strains, Phase IV (KMG-IV): sequencing the most valuable type-strain genomes for metagenomic binning, comparative biology and taxonomic classification.</title>
        <authorList>
            <person name="Goeker M."/>
        </authorList>
    </citation>
    <scope>NUCLEOTIDE SEQUENCE [LARGE SCALE GENOMIC DNA]</scope>
    <source>
        <strain evidence="6 7">DSM 18695</strain>
    </source>
</reference>
<dbReference type="PRINTS" id="PR00455">
    <property type="entry name" value="HTHTETR"/>
</dbReference>
<name>A0ABU0ILL8_9CAUL</name>
<dbReference type="Gene3D" id="1.10.357.10">
    <property type="entry name" value="Tetracycline Repressor, domain 2"/>
    <property type="match status" value="1"/>
</dbReference>
<dbReference type="InterPro" id="IPR023772">
    <property type="entry name" value="DNA-bd_HTH_TetR-type_CS"/>
</dbReference>
<organism evidence="6 7">
    <name type="scientific">Caulobacter ginsengisoli</name>
    <dbReference type="NCBI Taxonomy" id="400775"/>
    <lineage>
        <taxon>Bacteria</taxon>
        <taxon>Pseudomonadati</taxon>
        <taxon>Pseudomonadota</taxon>
        <taxon>Alphaproteobacteria</taxon>
        <taxon>Caulobacterales</taxon>
        <taxon>Caulobacteraceae</taxon>
        <taxon>Caulobacter</taxon>
    </lineage>
</organism>
<dbReference type="InterPro" id="IPR001647">
    <property type="entry name" value="HTH_TetR"/>
</dbReference>
<dbReference type="InterPro" id="IPR009057">
    <property type="entry name" value="Homeodomain-like_sf"/>
</dbReference>
<dbReference type="RefSeq" id="WP_307345915.1">
    <property type="nucleotide sequence ID" value="NZ_JAUSVS010000001.1"/>
</dbReference>
<keyword evidence="3" id="KW-0804">Transcription</keyword>
<dbReference type="Proteomes" id="UP001228905">
    <property type="component" value="Unassembled WGS sequence"/>
</dbReference>
<dbReference type="Pfam" id="PF00440">
    <property type="entry name" value="TetR_N"/>
    <property type="match status" value="1"/>
</dbReference>
<dbReference type="SUPFAM" id="SSF46689">
    <property type="entry name" value="Homeodomain-like"/>
    <property type="match status" value="1"/>
</dbReference>
<feature type="DNA-binding region" description="H-T-H motif" evidence="4">
    <location>
        <begin position="31"/>
        <end position="50"/>
    </location>
</feature>
<dbReference type="PROSITE" id="PS01081">
    <property type="entry name" value="HTH_TETR_1"/>
    <property type="match status" value="1"/>
</dbReference>
<comment type="caution">
    <text evidence="6">The sequence shown here is derived from an EMBL/GenBank/DDBJ whole genome shotgun (WGS) entry which is preliminary data.</text>
</comment>
<keyword evidence="7" id="KW-1185">Reference proteome</keyword>
<dbReference type="PANTHER" id="PTHR30055:SF234">
    <property type="entry name" value="HTH-TYPE TRANSCRIPTIONAL REGULATOR BETI"/>
    <property type="match status" value="1"/>
</dbReference>
<gene>
    <name evidence="6" type="ORF">QO010_000657</name>
</gene>
<evidence type="ECO:0000256" key="2">
    <source>
        <dbReference type="ARBA" id="ARBA00023125"/>
    </source>
</evidence>
<proteinExistence type="predicted"/>
<evidence type="ECO:0000256" key="3">
    <source>
        <dbReference type="ARBA" id="ARBA00023163"/>
    </source>
</evidence>
<evidence type="ECO:0000313" key="6">
    <source>
        <dbReference type="EMBL" id="MDQ0462909.1"/>
    </source>
</evidence>
<dbReference type="PANTHER" id="PTHR30055">
    <property type="entry name" value="HTH-TYPE TRANSCRIPTIONAL REGULATOR RUTR"/>
    <property type="match status" value="1"/>
</dbReference>
<evidence type="ECO:0000259" key="5">
    <source>
        <dbReference type="PROSITE" id="PS50977"/>
    </source>
</evidence>
<evidence type="ECO:0000256" key="1">
    <source>
        <dbReference type="ARBA" id="ARBA00023015"/>
    </source>
</evidence>
<dbReference type="EMBL" id="JAUSVS010000001">
    <property type="protein sequence ID" value="MDQ0462909.1"/>
    <property type="molecule type" value="Genomic_DNA"/>
</dbReference>
<dbReference type="InterPro" id="IPR050109">
    <property type="entry name" value="HTH-type_TetR-like_transc_reg"/>
</dbReference>
<protein>
    <submittedName>
        <fullName evidence="6">AcrR family transcriptional regulator</fullName>
    </submittedName>
</protein>
<keyword evidence="2 4" id="KW-0238">DNA-binding</keyword>
<feature type="domain" description="HTH tetR-type" evidence="5">
    <location>
        <begin position="8"/>
        <end position="68"/>
    </location>
</feature>
<accession>A0ABU0ILL8</accession>
<keyword evidence="1" id="KW-0805">Transcription regulation</keyword>
<evidence type="ECO:0000313" key="7">
    <source>
        <dbReference type="Proteomes" id="UP001228905"/>
    </source>
</evidence>
<dbReference type="PROSITE" id="PS50977">
    <property type="entry name" value="HTH_TETR_2"/>
    <property type="match status" value="1"/>
</dbReference>